<dbReference type="InterPro" id="IPR000182">
    <property type="entry name" value="GNAT_dom"/>
</dbReference>
<comment type="caution">
    <text evidence="2">The sequence shown here is derived from an EMBL/GenBank/DDBJ whole genome shotgun (WGS) entry which is preliminary data.</text>
</comment>
<dbReference type="AlphaFoldDB" id="A0A167HCN4"/>
<dbReference type="OrthoDB" id="893030at2"/>
<dbReference type="Pfam" id="PF13302">
    <property type="entry name" value="Acetyltransf_3"/>
    <property type="match status" value="1"/>
</dbReference>
<evidence type="ECO:0000313" key="3">
    <source>
        <dbReference type="Proteomes" id="UP000077013"/>
    </source>
</evidence>
<dbReference type="SUPFAM" id="SSF55729">
    <property type="entry name" value="Acyl-CoA N-acyltransferases (Nat)"/>
    <property type="match status" value="1"/>
</dbReference>
<dbReference type="InterPro" id="IPR016181">
    <property type="entry name" value="Acyl_CoA_acyltransferase"/>
</dbReference>
<dbReference type="RefSeq" id="WP_068591507.1">
    <property type="nucleotide sequence ID" value="NZ_LRXL01000037.1"/>
</dbReference>
<dbReference type="STRING" id="1763537.ULVI_07765"/>
<dbReference type="Gene3D" id="3.40.630.30">
    <property type="match status" value="1"/>
</dbReference>
<accession>A0A167HCN4</accession>
<protein>
    <submittedName>
        <fullName evidence="2">Acetyltransferase</fullName>
    </submittedName>
</protein>
<dbReference type="PROSITE" id="PS51186">
    <property type="entry name" value="GNAT"/>
    <property type="match status" value="1"/>
</dbReference>
<dbReference type="EMBL" id="LRXL01000037">
    <property type="protein sequence ID" value="OAB78481.1"/>
    <property type="molecule type" value="Genomic_DNA"/>
</dbReference>
<organism evidence="2 3">
    <name type="scientific">Cochleicola gelatinilyticus</name>
    <dbReference type="NCBI Taxonomy" id="1763537"/>
    <lineage>
        <taxon>Bacteria</taxon>
        <taxon>Pseudomonadati</taxon>
        <taxon>Bacteroidota</taxon>
        <taxon>Flavobacteriia</taxon>
        <taxon>Flavobacteriales</taxon>
        <taxon>Flavobacteriaceae</taxon>
        <taxon>Cochleicola</taxon>
    </lineage>
</organism>
<dbReference type="PANTHER" id="PTHR43415:SF3">
    <property type="entry name" value="GNAT-FAMILY ACETYLTRANSFERASE"/>
    <property type="match status" value="1"/>
</dbReference>
<evidence type="ECO:0000259" key="1">
    <source>
        <dbReference type="PROSITE" id="PS51186"/>
    </source>
</evidence>
<dbReference type="Proteomes" id="UP000077013">
    <property type="component" value="Unassembled WGS sequence"/>
</dbReference>
<sequence length="177" mass="20816">MSVSLKADGVVLRALEPEDIDFLYRLENDEKIWELSNTMAPYSKFILNQYLENAHRDIYDVKQLRLVICLEAVQEHPIGFIDLFDFDPKNQRVGVGIIIYDDKDRNKGNARIALNLIIQYAFNRLELHQIFANITEDNTRSMLLFEKAGFNKAGIKKDWVRFETGFKDEHMYQLIRK</sequence>
<feature type="domain" description="N-acetyltransferase" evidence="1">
    <location>
        <begin position="10"/>
        <end position="176"/>
    </location>
</feature>
<keyword evidence="3" id="KW-1185">Reference proteome</keyword>
<dbReference type="PANTHER" id="PTHR43415">
    <property type="entry name" value="SPERMIDINE N(1)-ACETYLTRANSFERASE"/>
    <property type="match status" value="1"/>
</dbReference>
<proteinExistence type="predicted"/>
<reference evidence="2 3" key="1">
    <citation type="submission" date="2016-02" db="EMBL/GenBank/DDBJ databases">
        <title>Ulvibacter sp. LPB0005, isolated from Thais luteostoma.</title>
        <authorList>
            <person name="Shin S.-K."/>
            <person name="Yi H."/>
        </authorList>
    </citation>
    <scope>NUCLEOTIDE SEQUENCE [LARGE SCALE GENOMIC DNA]</scope>
    <source>
        <strain evidence="2 3">LPB0005</strain>
    </source>
</reference>
<keyword evidence="2" id="KW-0808">Transferase</keyword>
<gene>
    <name evidence="2" type="ORF">ULVI_07765</name>
</gene>
<name>A0A167HCN4_9FLAO</name>
<evidence type="ECO:0000313" key="2">
    <source>
        <dbReference type="EMBL" id="OAB78481.1"/>
    </source>
</evidence>
<dbReference type="GO" id="GO:0016747">
    <property type="term" value="F:acyltransferase activity, transferring groups other than amino-acyl groups"/>
    <property type="evidence" value="ECO:0007669"/>
    <property type="project" value="InterPro"/>
</dbReference>